<sequence length="318" mass="35968">MIEPVIYFGKLAIRLPYVLAKSWLSGNFHDLSFAKMLIIVFLMEAANNLDPVTLKWIVNPTLRAVNLVAFWWLGAGPQKGLLRWIYEEPNAPVLLYVHGGGMCIDLIASSLKYIRCLKQEIGHLSVAYVDYSLCERYPTAIDEVWAEYRSLVAKGHRVWLFGDSAGANICLNILQQCVVESQVLPEKCVTISPWLNVTKTESSISRTDAIDFLTWDQLAMFKNVYAPNGNHLDPYLNLETNFNPGLWAQVLESTKILIVCGQDEILYPEISRFGQKLIKIDEDQVKLVSQLRGVHCDTLIFNGQASDEILNFLKSDVK</sequence>
<dbReference type="Proteomes" id="UP000189911">
    <property type="component" value="Chromosome E"/>
</dbReference>
<organism evidence="2 3">
    <name type="scientific">Lachancea nothofagi CBS 11611</name>
    <dbReference type="NCBI Taxonomy" id="1266666"/>
    <lineage>
        <taxon>Eukaryota</taxon>
        <taxon>Fungi</taxon>
        <taxon>Dikarya</taxon>
        <taxon>Ascomycota</taxon>
        <taxon>Saccharomycotina</taxon>
        <taxon>Saccharomycetes</taxon>
        <taxon>Saccharomycetales</taxon>
        <taxon>Saccharomycetaceae</taxon>
        <taxon>Lachancea</taxon>
    </lineage>
</organism>
<dbReference type="Pfam" id="PF10340">
    <property type="entry name" value="Say1_Mug180"/>
    <property type="match status" value="1"/>
</dbReference>
<dbReference type="InterPro" id="IPR029058">
    <property type="entry name" value="AB_hydrolase_fold"/>
</dbReference>
<evidence type="ECO:0000256" key="1">
    <source>
        <dbReference type="ARBA" id="ARBA00022801"/>
    </source>
</evidence>
<gene>
    <name evidence="2" type="ORF">LANO_0E09274G</name>
</gene>
<evidence type="ECO:0000313" key="3">
    <source>
        <dbReference type="Proteomes" id="UP000189911"/>
    </source>
</evidence>
<name>A0A1G4JVN9_9SACH</name>
<proteinExistence type="predicted"/>
<protein>
    <submittedName>
        <fullName evidence="2">LANO_0E09274g1_1</fullName>
    </submittedName>
</protein>
<dbReference type="AlphaFoldDB" id="A0A1G4JVN9"/>
<dbReference type="InterPro" id="IPR019436">
    <property type="entry name" value="Say1-like"/>
</dbReference>
<keyword evidence="1" id="KW-0378">Hydrolase</keyword>
<accession>A0A1G4JVN9</accession>
<keyword evidence="3" id="KW-1185">Reference proteome</keyword>
<dbReference type="InterPro" id="IPR050300">
    <property type="entry name" value="GDXG_lipolytic_enzyme"/>
</dbReference>
<evidence type="ECO:0000313" key="2">
    <source>
        <dbReference type="EMBL" id="SCU95101.1"/>
    </source>
</evidence>
<dbReference type="PANTHER" id="PTHR48081:SF8">
    <property type="entry name" value="ALPHA_BETA HYDROLASE FOLD-3 DOMAIN-CONTAINING PROTEIN-RELATED"/>
    <property type="match status" value="1"/>
</dbReference>
<dbReference type="Gene3D" id="3.40.50.1820">
    <property type="entry name" value="alpha/beta hydrolase"/>
    <property type="match status" value="1"/>
</dbReference>
<reference evidence="3" key="1">
    <citation type="submission" date="2016-03" db="EMBL/GenBank/DDBJ databases">
        <authorList>
            <person name="Devillers Hugo."/>
        </authorList>
    </citation>
    <scope>NUCLEOTIDE SEQUENCE [LARGE SCALE GENOMIC DNA]</scope>
</reference>
<dbReference type="EMBL" id="LT598451">
    <property type="protein sequence ID" value="SCU95101.1"/>
    <property type="molecule type" value="Genomic_DNA"/>
</dbReference>
<dbReference type="PANTHER" id="PTHR48081">
    <property type="entry name" value="AB HYDROLASE SUPERFAMILY PROTEIN C4A8.06C"/>
    <property type="match status" value="1"/>
</dbReference>
<dbReference type="GO" id="GO:0016787">
    <property type="term" value="F:hydrolase activity"/>
    <property type="evidence" value="ECO:0007669"/>
    <property type="project" value="UniProtKB-KW"/>
</dbReference>
<dbReference type="OrthoDB" id="2152029at2759"/>
<dbReference type="SUPFAM" id="SSF53474">
    <property type="entry name" value="alpha/beta-Hydrolases"/>
    <property type="match status" value="1"/>
</dbReference>